<evidence type="ECO:0000313" key="1">
    <source>
        <dbReference type="EMBL" id="KAK5243157.1"/>
    </source>
</evidence>
<evidence type="ECO:0008006" key="3">
    <source>
        <dbReference type="Google" id="ProtNLM"/>
    </source>
</evidence>
<evidence type="ECO:0000313" key="2">
    <source>
        <dbReference type="Proteomes" id="UP001357485"/>
    </source>
</evidence>
<name>A0ABR0LUV7_9PEZI</name>
<reference evidence="1 2" key="1">
    <citation type="submission" date="2023-08" db="EMBL/GenBank/DDBJ databases">
        <title>Black Yeasts Isolated from many extreme environments.</title>
        <authorList>
            <person name="Coleine C."/>
            <person name="Stajich J.E."/>
            <person name="Selbmann L."/>
        </authorList>
    </citation>
    <scope>NUCLEOTIDE SEQUENCE [LARGE SCALE GENOMIC DNA]</scope>
    <source>
        <strain evidence="1 2">CCFEE 536</strain>
    </source>
</reference>
<dbReference type="PANTHER" id="PTHR36142">
    <property type="entry name" value="METALLO-HYDROLASE/OXIDOREDUCTASE SUPERFAMILY PROTEIN"/>
    <property type="match status" value="1"/>
</dbReference>
<dbReference type="EMBL" id="JAVRRA010010053">
    <property type="protein sequence ID" value="KAK5243157.1"/>
    <property type="molecule type" value="Genomic_DNA"/>
</dbReference>
<dbReference type="PANTHER" id="PTHR36142:SF2">
    <property type="entry name" value="METALLO-HYDROLASE_OXIDOREDUCTASE SUPERFAMILY PROTEIN"/>
    <property type="match status" value="1"/>
</dbReference>
<accession>A0ABR0LUV7</accession>
<keyword evidence="2" id="KW-1185">Reference proteome</keyword>
<dbReference type="Proteomes" id="UP001357485">
    <property type="component" value="Unassembled WGS sequence"/>
</dbReference>
<comment type="caution">
    <text evidence="1">The sequence shown here is derived from an EMBL/GenBank/DDBJ whole genome shotgun (WGS) entry which is preliminary data.</text>
</comment>
<feature type="non-terminal residue" evidence="1">
    <location>
        <position position="184"/>
    </location>
</feature>
<protein>
    <recommendedName>
        <fullName evidence="3">HNH nuclease domain-containing protein</fullName>
    </recommendedName>
</protein>
<proteinExistence type="predicted"/>
<sequence length="184" mass="20482">QRADWRSTSLYPLPEWLGISRLVSEKDALYYHSALLIAFNSNAGSPALNTGNSDEDEVAEAVIYTPHGINNEDLRTVPSASPPIHTLAFLHGLHDISIGQQQQLNLGAHNGLKAQRLLQAKYWISTHDEIKEGGGLVSWFLRRNALTLSEALEEERKRDGGVLRDESELVAMRDVHFAELMNGE</sequence>
<organism evidence="1 2">
    <name type="scientific">Cryomyces antarcticus</name>
    <dbReference type="NCBI Taxonomy" id="329879"/>
    <lineage>
        <taxon>Eukaryota</taxon>
        <taxon>Fungi</taxon>
        <taxon>Dikarya</taxon>
        <taxon>Ascomycota</taxon>
        <taxon>Pezizomycotina</taxon>
        <taxon>Dothideomycetes</taxon>
        <taxon>Dothideomycetes incertae sedis</taxon>
        <taxon>Cryomyces</taxon>
    </lineage>
</organism>
<gene>
    <name evidence="1" type="ORF">LTR16_008072</name>
</gene>
<feature type="non-terminal residue" evidence="1">
    <location>
        <position position="1"/>
    </location>
</feature>